<evidence type="ECO:0000313" key="2">
    <source>
        <dbReference type="Proteomes" id="UP001652621"/>
    </source>
</evidence>
<organism evidence="2 3">
    <name type="scientific">Musca domestica</name>
    <name type="common">House fly</name>
    <dbReference type="NCBI Taxonomy" id="7370"/>
    <lineage>
        <taxon>Eukaryota</taxon>
        <taxon>Metazoa</taxon>
        <taxon>Ecdysozoa</taxon>
        <taxon>Arthropoda</taxon>
        <taxon>Hexapoda</taxon>
        <taxon>Insecta</taxon>
        <taxon>Pterygota</taxon>
        <taxon>Neoptera</taxon>
        <taxon>Endopterygota</taxon>
        <taxon>Diptera</taxon>
        <taxon>Brachycera</taxon>
        <taxon>Muscomorpha</taxon>
        <taxon>Muscoidea</taxon>
        <taxon>Muscidae</taxon>
        <taxon>Musca</taxon>
    </lineage>
</organism>
<gene>
    <name evidence="3" type="primary">LOC101893023</name>
</gene>
<feature type="compositionally biased region" description="Low complexity" evidence="1">
    <location>
        <begin position="374"/>
        <end position="392"/>
    </location>
</feature>
<evidence type="ECO:0000256" key="1">
    <source>
        <dbReference type="SAM" id="MobiDB-lite"/>
    </source>
</evidence>
<dbReference type="Proteomes" id="UP001652621">
    <property type="component" value="Unplaced"/>
</dbReference>
<feature type="compositionally biased region" description="Polar residues" evidence="1">
    <location>
        <begin position="347"/>
        <end position="364"/>
    </location>
</feature>
<feature type="region of interest" description="Disordered" evidence="1">
    <location>
        <begin position="294"/>
        <end position="392"/>
    </location>
</feature>
<dbReference type="RefSeq" id="XP_005184142.2">
    <property type="nucleotide sequence ID" value="XM_005184085.4"/>
</dbReference>
<dbReference type="VEuPathDB" id="VectorBase:MDOMA2_011373"/>
<dbReference type="eggNOG" id="ENOG502RIPD">
    <property type="taxonomic scope" value="Eukaryota"/>
</dbReference>
<feature type="region of interest" description="Disordered" evidence="1">
    <location>
        <begin position="409"/>
        <end position="451"/>
    </location>
</feature>
<proteinExistence type="predicted"/>
<evidence type="ECO:0000313" key="3">
    <source>
        <dbReference type="RefSeq" id="XP_005184142.2"/>
    </source>
</evidence>
<reference evidence="3" key="1">
    <citation type="submission" date="2025-08" db="UniProtKB">
        <authorList>
            <consortium name="RefSeq"/>
        </authorList>
    </citation>
    <scope>IDENTIFICATION</scope>
    <source>
        <strain evidence="3">Aabys</strain>
        <tissue evidence="3">Whole body</tissue>
    </source>
</reference>
<sequence>MSITLDVNAFLNRDVCTQSVCNDDGTGGSGPSNIIATESHENDILSMEKEMETTNIFEEIEHLLKFNKNLEFPNEPNKQEEKKTKSKKVELPKPAESFNLDFLPHTEEFLLASETQSLLGEDPLLFSVEHDRLQPLSSKFMVPGIYKRIDGIDVHDRNRRHQHKLNVFITSLEKAGRILREQEFERLYELGEIQQHNPLRKQIVAETPNENIATNDIKEELPNTNCVEEKETKAGDNVPKELDNLYRLACDILKLAKRDDIVIDRNNNEVIRTHHRTNQKTIYRFCQPDMLDLKSSEGNSEDCNTMEEVPKEKKMARVGRPRKRLKEDDESLSNSKKPVIKEPAIKQTLNQQKPPNTNMPQTKTRSGRLVRIPSSSLGSFSETSSKTSNEESLPNLLNDLRDVSYHNSKVDANLHRSQSTTLSTATESDTTTIDDNPPLTPSPPPKRKVAPEAICPTCQKIFLGKRLQRHFAQHPDHIKVPTAVTPSSDNHQTSFNNHDTAVTLTSSKAPEAEDVSLFRFLVTKLQRSPQLNEDQKADLFLAELNDLVEQLQLRSSRLIRNTSGLHFVNQKCSKLLGIPEGQYALDMTAIESPMEPEPQDNNNSQNLTTSVSANLNSRSLDYTNLSITLDNTITDEAAQKLNLSAGGKLLPPSEESLLRAVDDLLQTDIGKIQTTAVCASDTSLVSSNTNTTSVVANLLPPHIDHVSDNAVEAVHMKETLPSVVVSASENPLLDLSVDFFQFNN</sequence>
<accession>A0A9J7CTQ9</accession>
<dbReference type="GeneID" id="101893023"/>
<keyword evidence="2" id="KW-1185">Reference proteome</keyword>
<dbReference type="VEuPathDB" id="VectorBase:MDOA013198"/>
<feature type="compositionally biased region" description="Low complexity" evidence="1">
    <location>
        <begin position="419"/>
        <end position="437"/>
    </location>
</feature>
<dbReference type="OrthoDB" id="5981545at2759"/>
<name>A0A9J7CTQ9_MUSDO</name>
<protein>
    <submittedName>
        <fullName evidence="3">Uncharacterized protein LOC101893023</fullName>
    </submittedName>
</protein>